<sequence>MEEDKKYEVVVSDRAKRMLGAHLRFMAQVNKEAATAKKKEIMTAMCSLSQMPQRFPFFEEMYIAPNKYHKMFIEKWYLVLYQIRDDAVYVDYILDCRKNYSWLIR</sequence>
<reference evidence="1 2" key="1">
    <citation type="submission" date="2022-06" db="EMBL/GenBank/DDBJ databases">
        <title>Isolation of gut microbiota from human fecal samples.</title>
        <authorList>
            <person name="Pamer E.G."/>
            <person name="Barat B."/>
            <person name="Waligurski E."/>
            <person name="Medina S."/>
            <person name="Paddock L."/>
            <person name="Mostad J."/>
        </authorList>
    </citation>
    <scope>NUCLEOTIDE SEQUENCE [LARGE SCALE GENOMIC DNA]</scope>
    <source>
        <strain evidence="1 2">SL.3.17</strain>
    </source>
</reference>
<dbReference type="InterPro" id="IPR035093">
    <property type="entry name" value="RelE/ParE_toxin_dom_sf"/>
</dbReference>
<dbReference type="Gene3D" id="3.30.2310.20">
    <property type="entry name" value="RelE-like"/>
    <property type="match status" value="1"/>
</dbReference>
<comment type="caution">
    <text evidence="1">The sequence shown here is derived from an EMBL/GenBank/DDBJ whole genome shotgun (WGS) entry which is preliminary data.</text>
</comment>
<accession>A0ABT1RR64</accession>
<organism evidence="1 2">
    <name type="scientific">Anaerovorax odorimutans</name>
    <dbReference type="NCBI Taxonomy" id="109327"/>
    <lineage>
        <taxon>Bacteria</taxon>
        <taxon>Bacillati</taxon>
        <taxon>Bacillota</taxon>
        <taxon>Clostridia</taxon>
        <taxon>Peptostreptococcales</taxon>
        <taxon>Anaerovoracaceae</taxon>
        <taxon>Anaerovorax</taxon>
    </lineage>
</organism>
<evidence type="ECO:0000313" key="1">
    <source>
        <dbReference type="EMBL" id="MCQ4637376.1"/>
    </source>
</evidence>
<dbReference type="RefSeq" id="WP_256132566.1">
    <property type="nucleotide sequence ID" value="NZ_JANFXK010000012.1"/>
</dbReference>
<gene>
    <name evidence="1" type="ORF">NE619_11635</name>
</gene>
<dbReference type="EMBL" id="JANFXK010000012">
    <property type="protein sequence ID" value="MCQ4637376.1"/>
    <property type="molecule type" value="Genomic_DNA"/>
</dbReference>
<dbReference type="Proteomes" id="UP001524502">
    <property type="component" value="Unassembled WGS sequence"/>
</dbReference>
<proteinExistence type="predicted"/>
<keyword evidence="2" id="KW-1185">Reference proteome</keyword>
<name>A0ABT1RR64_9FIRM</name>
<evidence type="ECO:0000313" key="2">
    <source>
        <dbReference type="Proteomes" id="UP001524502"/>
    </source>
</evidence>
<protein>
    <submittedName>
        <fullName evidence="1">Type II toxin-antitoxin system RelE/ParE family toxin</fullName>
    </submittedName>
</protein>